<feature type="chain" id="PRO_5021392750" evidence="8">
    <location>
        <begin position="20"/>
        <end position="449"/>
    </location>
</feature>
<sequence length="449" mass="51177">MKKLLFGFLVSLMIQPIWAQDSESLDLEKALQLGLENNFQVKIAVETINLRQGEIGVGWSAFLPVVDAIYTRNFSNEDVTQTFVSDPETPREILGAKSRSENFTLAAIYGFRPEAIVAIKRLGQLAEISELDAKVAVENTVAAISTAYYRLVLELQRYEVLERTLELSKARLDIAQAQYELGGAGKRDFLTAEVDYNTDLSLLKNQSQIIEAARINLNELMALEPGAEFIVNDTITVSDELRLVDLEENALMENKQWLITQRQENVAFLQLRELQASRLPAINLNANYANNTFNSDAGFLIQNQRAGFNYGGNISFNLFSGFSLNRRIQNVRVQQKIQEYTVDQFEIQLKSDLYRAFNTYQNNRELLEIEQRNYAVAKESSEIALERFRLGIASYLEFRDAQVNLLTAENRLITSIYNIKEQEIELLRLSGKIFFENSFQTWTPPGSDQ</sequence>
<comment type="subcellular location">
    <subcellularLocation>
        <location evidence="1">Cell outer membrane</location>
    </subcellularLocation>
</comment>
<protein>
    <submittedName>
        <fullName evidence="9">TolC family protein</fullName>
    </submittedName>
</protein>
<evidence type="ECO:0000256" key="6">
    <source>
        <dbReference type="ARBA" id="ARBA00023136"/>
    </source>
</evidence>
<comment type="caution">
    <text evidence="9">The sequence shown here is derived from an EMBL/GenBank/DDBJ whole genome shotgun (WGS) entry which is preliminary data.</text>
</comment>
<feature type="signal peptide" evidence="8">
    <location>
        <begin position="1"/>
        <end position="19"/>
    </location>
</feature>
<name>A0A4Y9QH90_9BACT</name>
<dbReference type="Proteomes" id="UP000297647">
    <property type="component" value="Unassembled WGS sequence"/>
</dbReference>
<evidence type="ECO:0000256" key="3">
    <source>
        <dbReference type="ARBA" id="ARBA00022448"/>
    </source>
</evidence>
<organism evidence="9 10">
    <name type="scientific">Algoriphagus kandeliae</name>
    <dbReference type="NCBI Taxonomy" id="2562278"/>
    <lineage>
        <taxon>Bacteria</taxon>
        <taxon>Pseudomonadati</taxon>
        <taxon>Bacteroidota</taxon>
        <taxon>Cytophagia</taxon>
        <taxon>Cytophagales</taxon>
        <taxon>Cyclobacteriaceae</taxon>
        <taxon>Algoriphagus</taxon>
    </lineage>
</organism>
<keyword evidence="8" id="KW-0732">Signal</keyword>
<dbReference type="OrthoDB" id="9771205at2"/>
<gene>
    <name evidence="9" type="ORF">E4S40_16940</name>
</gene>
<evidence type="ECO:0000256" key="8">
    <source>
        <dbReference type="SAM" id="SignalP"/>
    </source>
</evidence>
<dbReference type="AlphaFoldDB" id="A0A4Y9QH90"/>
<dbReference type="SUPFAM" id="SSF56954">
    <property type="entry name" value="Outer membrane efflux proteins (OEP)"/>
    <property type="match status" value="1"/>
</dbReference>
<keyword evidence="6" id="KW-0472">Membrane</keyword>
<dbReference type="GO" id="GO:0015562">
    <property type="term" value="F:efflux transmembrane transporter activity"/>
    <property type="evidence" value="ECO:0007669"/>
    <property type="project" value="InterPro"/>
</dbReference>
<dbReference type="GO" id="GO:0015288">
    <property type="term" value="F:porin activity"/>
    <property type="evidence" value="ECO:0007669"/>
    <property type="project" value="TreeGrafter"/>
</dbReference>
<evidence type="ECO:0000256" key="7">
    <source>
        <dbReference type="ARBA" id="ARBA00023237"/>
    </source>
</evidence>
<evidence type="ECO:0000313" key="9">
    <source>
        <dbReference type="EMBL" id="TFV92021.1"/>
    </source>
</evidence>
<keyword evidence="7" id="KW-0998">Cell outer membrane</keyword>
<evidence type="ECO:0000256" key="5">
    <source>
        <dbReference type="ARBA" id="ARBA00022692"/>
    </source>
</evidence>
<comment type="similarity">
    <text evidence="2">Belongs to the outer membrane factor (OMF) (TC 1.B.17) family.</text>
</comment>
<dbReference type="GO" id="GO:1990281">
    <property type="term" value="C:efflux pump complex"/>
    <property type="evidence" value="ECO:0007669"/>
    <property type="project" value="TreeGrafter"/>
</dbReference>
<keyword evidence="4" id="KW-1134">Transmembrane beta strand</keyword>
<keyword evidence="5" id="KW-0812">Transmembrane</keyword>
<dbReference type="InterPro" id="IPR051906">
    <property type="entry name" value="TolC-like"/>
</dbReference>
<dbReference type="InterPro" id="IPR003423">
    <property type="entry name" value="OMP_efflux"/>
</dbReference>
<dbReference type="GO" id="GO:0009279">
    <property type="term" value="C:cell outer membrane"/>
    <property type="evidence" value="ECO:0007669"/>
    <property type="project" value="UniProtKB-SubCell"/>
</dbReference>
<dbReference type="RefSeq" id="WP_135077117.1">
    <property type="nucleotide sequence ID" value="NZ_SPSB01000007.1"/>
</dbReference>
<dbReference type="Gene3D" id="1.20.1600.10">
    <property type="entry name" value="Outer membrane efflux proteins (OEP)"/>
    <property type="match status" value="1"/>
</dbReference>
<evidence type="ECO:0000256" key="1">
    <source>
        <dbReference type="ARBA" id="ARBA00004442"/>
    </source>
</evidence>
<evidence type="ECO:0000313" key="10">
    <source>
        <dbReference type="Proteomes" id="UP000297647"/>
    </source>
</evidence>
<reference evidence="9 10" key="1">
    <citation type="submission" date="2019-03" db="EMBL/GenBank/DDBJ databases">
        <title>Algoriphagus sp. nov, a new strain isolated from root system soil of mangrove plant Kandelia.</title>
        <authorList>
            <person name="Yin Q."/>
            <person name="Wang K."/>
            <person name="Song Z."/>
        </authorList>
    </citation>
    <scope>NUCLEOTIDE SEQUENCE [LARGE SCALE GENOMIC DNA]</scope>
    <source>
        <strain evidence="9 10">XY-J91</strain>
    </source>
</reference>
<evidence type="ECO:0000256" key="4">
    <source>
        <dbReference type="ARBA" id="ARBA00022452"/>
    </source>
</evidence>
<evidence type="ECO:0000256" key="2">
    <source>
        <dbReference type="ARBA" id="ARBA00007613"/>
    </source>
</evidence>
<dbReference type="Pfam" id="PF02321">
    <property type="entry name" value="OEP"/>
    <property type="match status" value="1"/>
</dbReference>
<keyword evidence="10" id="KW-1185">Reference proteome</keyword>
<dbReference type="PANTHER" id="PTHR30026:SF20">
    <property type="entry name" value="OUTER MEMBRANE PROTEIN TOLC"/>
    <property type="match status" value="1"/>
</dbReference>
<dbReference type="PANTHER" id="PTHR30026">
    <property type="entry name" value="OUTER MEMBRANE PROTEIN TOLC"/>
    <property type="match status" value="1"/>
</dbReference>
<keyword evidence="3" id="KW-0813">Transport</keyword>
<proteinExistence type="inferred from homology"/>
<accession>A0A4Y9QH90</accession>
<dbReference type="EMBL" id="SPSB01000007">
    <property type="protein sequence ID" value="TFV92021.1"/>
    <property type="molecule type" value="Genomic_DNA"/>
</dbReference>